<organism evidence="2 3">
    <name type="scientific">Actibacterium naphthalenivorans</name>
    <dbReference type="NCBI Taxonomy" id="1614693"/>
    <lineage>
        <taxon>Bacteria</taxon>
        <taxon>Pseudomonadati</taxon>
        <taxon>Pseudomonadota</taxon>
        <taxon>Alphaproteobacteria</taxon>
        <taxon>Rhodobacterales</taxon>
        <taxon>Roseobacteraceae</taxon>
        <taxon>Actibacterium</taxon>
    </lineage>
</organism>
<feature type="transmembrane region" description="Helical" evidence="1">
    <location>
        <begin position="59"/>
        <end position="78"/>
    </location>
</feature>
<evidence type="ECO:0000313" key="2">
    <source>
        <dbReference type="EMBL" id="MBB4023054.1"/>
    </source>
</evidence>
<accession>A0A840CAH4</accession>
<comment type="caution">
    <text evidence="2">The sequence shown here is derived from an EMBL/GenBank/DDBJ whole genome shotgun (WGS) entry which is preliminary data.</text>
</comment>
<keyword evidence="3" id="KW-1185">Reference proteome</keyword>
<reference evidence="2" key="1">
    <citation type="submission" date="2020-08" db="EMBL/GenBank/DDBJ databases">
        <title>Genomic Encyclopedia of Type Strains, Phase IV (KMG-IV): sequencing the most valuable type-strain genomes for metagenomic binning, comparative biology and taxonomic classification.</title>
        <authorList>
            <person name="Goeker M."/>
        </authorList>
    </citation>
    <scope>NUCLEOTIDE SEQUENCE [LARGE SCALE GENOMIC DNA]</scope>
    <source>
        <strain evidence="2">DSM 105040</strain>
    </source>
</reference>
<evidence type="ECO:0000256" key="1">
    <source>
        <dbReference type="SAM" id="Phobius"/>
    </source>
</evidence>
<gene>
    <name evidence="2" type="ORF">GGR17_002876</name>
</gene>
<feature type="transmembrane region" description="Helical" evidence="1">
    <location>
        <begin position="35"/>
        <end position="53"/>
    </location>
</feature>
<proteinExistence type="predicted"/>
<dbReference type="Pfam" id="PF10003">
    <property type="entry name" value="DUF2244"/>
    <property type="match status" value="1"/>
</dbReference>
<dbReference type="Proteomes" id="UP000585681">
    <property type="component" value="Unassembled WGS sequence"/>
</dbReference>
<keyword evidence="1" id="KW-1133">Transmembrane helix</keyword>
<dbReference type="AlphaFoldDB" id="A0A840CAH4"/>
<protein>
    <submittedName>
        <fullName evidence="2">Putative membrane protein</fullName>
    </submittedName>
</protein>
<dbReference type="InterPro" id="IPR019253">
    <property type="entry name" value="DUF2244_TM"/>
</dbReference>
<keyword evidence="1" id="KW-0472">Membrane</keyword>
<sequence>MNGAPEISGASSYEAGAAPLAILHLWPYRSLPRRGFVAFIAITCALILMPLIAVVGSPVLWGLLPFVAGAVALTWFLLERSYKDGTLLEELRLWPDRIELTRHNPRGPRQEWSSNPYWVRLRLHPEDGPVENYLTLKGRGREVELGAFLTPGERTALRDELQRALAALGA</sequence>
<name>A0A840CAH4_9RHOB</name>
<dbReference type="EMBL" id="JACIEQ010000004">
    <property type="protein sequence ID" value="MBB4023054.1"/>
    <property type="molecule type" value="Genomic_DNA"/>
</dbReference>
<evidence type="ECO:0000313" key="3">
    <source>
        <dbReference type="Proteomes" id="UP000585681"/>
    </source>
</evidence>
<keyword evidence="1" id="KW-0812">Transmembrane</keyword>